<dbReference type="SUPFAM" id="SSF81901">
    <property type="entry name" value="HCP-like"/>
    <property type="match status" value="1"/>
</dbReference>
<dbReference type="EMBL" id="BAAANY010000057">
    <property type="protein sequence ID" value="GAA1723326.1"/>
    <property type="molecule type" value="Genomic_DNA"/>
</dbReference>
<name>A0ABN2JDG1_9ACTN</name>
<dbReference type="PRINTS" id="PR00364">
    <property type="entry name" value="DISEASERSIST"/>
</dbReference>
<feature type="domain" description="ORC1/DEAH AAA+ ATPase" evidence="1">
    <location>
        <begin position="46"/>
        <end position="150"/>
    </location>
</feature>
<evidence type="ECO:0000313" key="3">
    <source>
        <dbReference type="Proteomes" id="UP001500618"/>
    </source>
</evidence>
<dbReference type="SUPFAM" id="SSF52540">
    <property type="entry name" value="P-loop containing nucleoside triphosphate hydrolases"/>
    <property type="match status" value="1"/>
</dbReference>
<sequence>MEGDKHVVQGTVRPRLLPKRPGLFVNRTGPLAEIQGWAQDAITGQGASLIAVTGQEGLGKTALSVLVGHRLAAHFPDAHLYYDLNGSDPQAKVTAAQVARYFLTQLGFSPHRVPDRAEECLSMLRSSLADRRVILVLDDVETVEQVRPLLFESAHALVMVTSRNPLAYLRVDGFRPPIELGRFTGDDAAELISAIAGRGIIERAAAARLGELCEGLPLAIGILAVQLPGLGNVELDELLSGSILKILNVEGRRPVEDIFDFTYQRLDELGAKAYTTFSLLPGMDFSAGLASHVLGEDATVTDRVLRELTAGYILHRNGSRYRFHNLVREHALGCAAATLSEVDRANLLGTAGEWYWRFAVSHDKAISRRPFPIPARSEYKAIPAAFTAADKVENGYAGFAVEWPNLIAAARSAQATGSIDLSVLFPMALWTYGYQTRRIVELIDLYEAALERATDNRQLWQLYRDLAGLHEGNRDWQSADVCIARAFAQNYPAGEASLWEWRGLTAEGRGDLPLALWCFGKARETVSLMCDTDQEQRAYALLDLHCGRVAAALGRRDDDAAAYAENARRYFAAEDEGAVNYALSSEVLGRILARQGQGAAMLHDAFEQLSELGINARAARIAAELAQLCDAAGRLADAAEYRRREQELND</sequence>
<dbReference type="InterPro" id="IPR049945">
    <property type="entry name" value="AAA_22"/>
</dbReference>
<dbReference type="Proteomes" id="UP001500618">
    <property type="component" value="Unassembled WGS sequence"/>
</dbReference>
<dbReference type="PANTHER" id="PTHR47691:SF3">
    <property type="entry name" value="HTH-TYPE TRANSCRIPTIONAL REGULATOR RV0890C-RELATED"/>
    <property type="match status" value="1"/>
</dbReference>
<evidence type="ECO:0000313" key="2">
    <source>
        <dbReference type="EMBL" id="GAA1723326.1"/>
    </source>
</evidence>
<dbReference type="PANTHER" id="PTHR47691">
    <property type="entry name" value="REGULATOR-RELATED"/>
    <property type="match status" value="1"/>
</dbReference>
<proteinExistence type="predicted"/>
<accession>A0ABN2JDG1</accession>
<comment type="caution">
    <text evidence="2">The sequence shown here is derived from an EMBL/GenBank/DDBJ whole genome shotgun (WGS) entry which is preliminary data.</text>
</comment>
<dbReference type="InterPro" id="IPR027417">
    <property type="entry name" value="P-loop_NTPase"/>
</dbReference>
<evidence type="ECO:0000259" key="1">
    <source>
        <dbReference type="Pfam" id="PF13401"/>
    </source>
</evidence>
<reference evidence="3" key="1">
    <citation type="journal article" date="2019" name="Int. J. Syst. Evol. Microbiol.">
        <title>The Global Catalogue of Microorganisms (GCM) 10K type strain sequencing project: providing services to taxonomists for standard genome sequencing and annotation.</title>
        <authorList>
            <consortium name="The Broad Institute Genomics Platform"/>
            <consortium name="The Broad Institute Genome Sequencing Center for Infectious Disease"/>
            <person name="Wu L."/>
            <person name="Ma J."/>
        </authorList>
    </citation>
    <scope>NUCLEOTIDE SEQUENCE [LARGE SCALE GENOMIC DNA]</scope>
    <source>
        <strain evidence="3">JCM 14718</strain>
    </source>
</reference>
<dbReference type="Pfam" id="PF13401">
    <property type="entry name" value="AAA_22"/>
    <property type="match status" value="1"/>
</dbReference>
<keyword evidence="3" id="KW-1185">Reference proteome</keyword>
<dbReference type="Gene3D" id="3.40.50.300">
    <property type="entry name" value="P-loop containing nucleotide triphosphate hydrolases"/>
    <property type="match status" value="1"/>
</dbReference>
<organism evidence="2 3">
    <name type="scientific">Fodinicola feengrottensis</name>
    <dbReference type="NCBI Taxonomy" id="435914"/>
    <lineage>
        <taxon>Bacteria</taxon>
        <taxon>Bacillati</taxon>
        <taxon>Actinomycetota</taxon>
        <taxon>Actinomycetes</taxon>
        <taxon>Mycobacteriales</taxon>
        <taxon>Fodinicola</taxon>
    </lineage>
</organism>
<gene>
    <name evidence="2" type="ORF">GCM10009765_84120</name>
</gene>
<protein>
    <recommendedName>
        <fullName evidence="1">ORC1/DEAH AAA+ ATPase domain-containing protein</fullName>
    </recommendedName>
</protein>